<dbReference type="AlphaFoldDB" id="X1GPQ8"/>
<dbReference type="EMBL" id="BARU01011931">
    <property type="protein sequence ID" value="GAH34958.1"/>
    <property type="molecule type" value="Genomic_DNA"/>
</dbReference>
<comment type="similarity">
    <text evidence="1">Belongs to the glycosyl hydrolase 57 family.</text>
</comment>
<dbReference type="InterPro" id="IPR011330">
    <property type="entry name" value="Glyco_hydro/deAcase_b/a-brl"/>
</dbReference>
<evidence type="ECO:0000259" key="3">
    <source>
        <dbReference type="Pfam" id="PF03065"/>
    </source>
</evidence>
<evidence type="ECO:0000256" key="1">
    <source>
        <dbReference type="ARBA" id="ARBA00006821"/>
    </source>
</evidence>
<evidence type="ECO:0000256" key="2">
    <source>
        <dbReference type="ARBA" id="ARBA00023277"/>
    </source>
</evidence>
<sequence length="99" mass="11399">MNLTTYWAPLLHIYQPPTQDLNVLRKIDKECYKPLFSLLEEHDNAKFCLNVNGVLIELLYEFGLSDTMDLLKNLASESKIEIVGTAKFHPILPLIPKKE</sequence>
<gene>
    <name evidence="4" type="ORF">S03H2_22222</name>
</gene>
<comment type="caution">
    <text evidence="4">The sequence shown here is derived from an EMBL/GenBank/DDBJ whole genome shotgun (WGS) entry which is preliminary data.</text>
</comment>
<protein>
    <recommendedName>
        <fullName evidence="3">Glycoside hydrolase family 57 N-terminal domain-containing protein</fullName>
    </recommendedName>
</protein>
<feature type="non-terminal residue" evidence="4">
    <location>
        <position position="99"/>
    </location>
</feature>
<reference evidence="4" key="1">
    <citation type="journal article" date="2014" name="Front. Microbiol.">
        <title>High frequency of phylogenetically diverse reductive dehalogenase-homologous genes in deep subseafloor sedimentary metagenomes.</title>
        <authorList>
            <person name="Kawai M."/>
            <person name="Futagami T."/>
            <person name="Toyoda A."/>
            <person name="Takaki Y."/>
            <person name="Nishi S."/>
            <person name="Hori S."/>
            <person name="Arai W."/>
            <person name="Tsubouchi T."/>
            <person name="Morono Y."/>
            <person name="Uchiyama I."/>
            <person name="Ito T."/>
            <person name="Fujiyama A."/>
            <person name="Inagaki F."/>
            <person name="Takami H."/>
        </authorList>
    </citation>
    <scope>NUCLEOTIDE SEQUENCE</scope>
    <source>
        <strain evidence="4">Expedition CK06-06</strain>
    </source>
</reference>
<dbReference type="GO" id="GO:0005975">
    <property type="term" value="P:carbohydrate metabolic process"/>
    <property type="evidence" value="ECO:0007669"/>
    <property type="project" value="InterPro"/>
</dbReference>
<feature type="domain" description="Glycoside hydrolase family 57 N-terminal" evidence="3">
    <location>
        <begin position="18"/>
        <end position="99"/>
    </location>
</feature>
<dbReference type="InterPro" id="IPR004300">
    <property type="entry name" value="Glyco_hydro_57_N"/>
</dbReference>
<dbReference type="Pfam" id="PF03065">
    <property type="entry name" value="Glyco_hydro_57"/>
    <property type="match status" value="1"/>
</dbReference>
<keyword evidence="2" id="KW-0119">Carbohydrate metabolism</keyword>
<dbReference type="GO" id="GO:0003824">
    <property type="term" value="F:catalytic activity"/>
    <property type="evidence" value="ECO:0007669"/>
    <property type="project" value="InterPro"/>
</dbReference>
<dbReference type="Gene3D" id="3.20.110.20">
    <property type="match status" value="1"/>
</dbReference>
<accession>X1GPQ8</accession>
<dbReference type="SUPFAM" id="SSF88713">
    <property type="entry name" value="Glycoside hydrolase/deacetylase"/>
    <property type="match status" value="1"/>
</dbReference>
<evidence type="ECO:0000313" key="4">
    <source>
        <dbReference type="EMBL" id="GAH34958.1"/>
    </source>
</evidence>
<proteinExistence type="inferred from homology"/>
<name>X1GPQ8_9ZZZZ</name>
<organism evidence="4">
    <name type="scientific">marine sediment metagenome</name>
    <dbReference type="NCBI Taxonomy" id="412755"/>
    <lineage>
        <taxon>unclassified sequences</taxon>
        <taxon>metagenomes</taxon>
        <taxon>ecological metagenomes</taxon>
    </lineage>
</organism>